<comment type="caution">
    <text evidence="2">The sequence shown here is derived from an EMBL/GenBank/DDBJ whole genome shotgun (WGS) entry which is preliminary data.</text>
</comment>
<organism evidence="2">
    <name type="scientific">marine sediment metagenome</name>
    <dbReference type="NCBI Taxonomy" id="412755"/>
    <lineage>
        <taxon>unclassified sequences</taxon>
        <taxon>metagenomes</taxon>
        <taxon>ecological metagenomes</taxon>
    </lineage>
</organism>
<proteinExistence type="predicted"/>
<sequence length="77" mass="8599">EPKILRYDEIDGKKIPVYSAKVETTVTNIKTGQEYSSHEECQADIDNPETDTTEADIRRDVHVTAPNVFAGAHTLPE</sequence>
<dbReference type="AlphaFoldDB" id="X0Z522"/>
<feature type="region of interest" description="Disordered" evidence="1">
    <location>
        <begin position="33"/>
        <end position="53"/>
    </location>
</feature>
<protein>
    <submittedName>
        <fullName evidence="2">Uncharacterized protein</fullName>
    </submittedName>
</protein>
<evidence type="ECO:0000256" key="1">
    <source>
        <dbReference type="SAM" id="MobiDB-lite"/>
    </source>
</evidence>
<feature type="non-terminal residue" evidence="2">
    <location>
        <position position="1"/>
    </location>
</feature>
<evidence type="ECO:0000313" key="2">
    <source>
        <dbReference type="EMBL" id="GAG55508.1"/>
    </source>
</evidence>
<feature type="compositionally biased region" description="Acidic residues" evidence="1">
    <location>
        <begin position="42"/>
        <end position="53"/>
    </location>
</feature>
<accession>X0Z522</accession>
<reference evidence="2" key="1">
    <citation type="journal article" date="2014" name="Front. Microbiol.">
        <title>High frequency of phylogenetically diverse reductive dehalogenase-homologous genes in deep subseafloor sedimentary metagenomes.</title>
        <authorList>
            <person name="Kawai M."/>
            <person name="Futagami T."/>
            <person name="Toyoda A."/>
            <person name="Takaki Y."/>
            <person name="Nishi S."/>
            <person name="Hori S."/>
            <person name="Arai W."/>
            <person name="Tsubouchi T."/>
            <person name="Morono Y."/>
            <person name="Uchiyama I."/>
            <person name="Ito T."/>
            <person name="Fujiyama A."/>
            <person name="Inagaki F."/>
            <person name="Takami H."/>
        </authorList>
    </citation>
    <scope>NUCLEOTIDE SEQUENCE</scope>
    <source>
        <strain evidence="2">Expedition CK06-06</strain>
    </source>
</reference>
<name>X0Z522_9ZZZZ</name>
<dbReference type="EMBL" id="BART01007267">
    <property type="protein sequence ID" value="GAG55508.1"/>
    <property type="molecule type" value="Genomic_DNA"/>
</dbReference>
<gene>
    <name evidence="2" type="ORF">S01H4_16561</name>
</gene>